<dbReference type="InterPro" id="IPR009211">
    <property type="entry name" value="TagJ"/>
</dbReference>
<dbReference type="Pfam" id="PF14559">
    <property type="entry name" value="TPR_19"/>
    <property type="match status" value="1"/>
</dbReference>
<evidence type="ECO:0000313" key="2">
    <source>
        <dbReference type="Proteomes" id="UP000277498"/>
    </source>
</evidence>
<gene>
    <name evidence="1" type="ORF">XINFAN_03447</name>
</gene>
<name>A0A3P5XQQ9_9RHOB</name>
<dbReference type="RefSeq" id="WP_124088149.1">
    <property type="nucleotide sequence ID" value="NZ_UXAW01000095.1"/>
</dbReference>
<dbReference type="EMBL" id="UXAW01000095">
    <property type="protein sequence ID" value="VDC32768.1"/>
    <property type="molecule type" value="Genomic_DNA"/>
</dbReference>
<accession>A0A3P5XQQ9</accession>
<sequence length="266" mass="28824">MTPDAIAHLKAGDPDAALAALSAQVRSRPGDAKLRIFLFQLLCVQGDWQRAVTQLKLCAELDPLAIPMAQAYREAIICEVFRESVFAGEKRPLVFGEPQDWIALLLESLQALGQGRIPQAAELRARAFDSAPATPGSLNGTDFGWIADADSRLGPVLEAVIDGKYYWVPFNRLTSMELDPPEDLRDKVWMPARLRFANGGESVAMIPTRYAGTTARGDGAAKLALATEWQDAGGETWCGLGQRLFSTDGGDLALMDIRALRLGPGE</sequence>
<dbReference type="Pfam" id="PF07024">
    <property type="entry name" value="ImpE"/>
    <property type="match status" value="1"/>
</dbReference>
<dbReference type="OrthoDB" id="5416084at2"/>
<reference evidence="1 2" key="1">
    <citation type="submission" date="2018-11" db="EMBL/GenBank/DDBJ databases">
        <authorList>
            <person name="Criscuolo A."/>
        </authorList>
    </citation>
    <scope>NUCLEOTIDE SEQUENCE [LARGE SCALE GENOMIC DNA]</scope>
    <source>
        <strain evidence="1">ACIP111625</strain>
    </source>
</reference>
<keyword evidence="2" id="KW-1185">Reference proteome</keyword>
<dbReference type="Gene3D" id="1.25.40.10">
    <property type="entry name" value="Tetratricopeptide repeat domain"/>
    <property type="match status" value="1"/>
</dbReference>
<dbReference type="PIRSF" id="PIRSF029288">
    <property type="entry name" value="SciE_ImpE"/>
    <property type="match status" value="1"/>
</dbReference>
<dbReference type="Proteomes" id="UP000277498">
    <property type="component" value="Unassembled WGS sequence"/>
</dbReference>
<dbReference type="InterPro" id="IPR011990">
    <property type="entry name" value="TPR-like_helical_dom_sf"/>
</dbReference>
<protein>
    <submittedName>
        <fullName evidence="1">ImpE protein</fullName>
    </submittedName>
</protein>
<dbReference type="SUPFAM" id="SSF144059">
    <property type="entry name" value="ImpE-like"/>
    <property type="match status" value="1"/>
</dbReference>
<organism evidence="1 2">
    <name type="scientific">Pseudogemmobacter humi</name>
    <dbReference type="NCBI Taxonomy" id="2483812"/>
    <lineage>
        <taxon>Bacteria</taxon>
        <taxon>Pseudomonadati</taxon>
        <taxon>Pseudomonadota</taxon>
        <taxon>Alphaproteobacteria</taxon>
        <taxon>Rhodobacterales</taxon>
        <taxon>Paracoccaceae</taxon>
        <taxon>Pseudogemmobacter</taxon>
    </lineage>
</organism>
<dbReference type="AlphaFoldDB" id="A0A3P5XQQ9"/>
<proteinExistence type="predicted"/>
<evidence type="ECO:0000313" key="1">
    <source>
        <dbReference type="EMBL" id="VDC32768.1"/>
    </source>
</evidence>